<name>A0A0C1K3I3_STRCV</name>
<evidence type="ECO:0000256" key="9">
    <source>
        <dbReference type="ARBA" id="ARBA00023209"/>
    </source>
</evidence>
<comment type="caution">
    <text evidence="15">Lacks conserved residue(s) required for the propagation of feature annotation.</text>
</comment>
<accession>A0A0C1K3I3</accession>
<dbReference type="InterPro" id="IPR006109">
    <property type="entry name" value="G3P_DH_NAD-dep_C"/>
</dbReference>
<dbReference type="InterPro" id="IPR013328">
    <property type="entry name" value="6PGD_dom2"/>
</dbReference>
<feature type="binding site" evidence="15">
    <location>
        <position position="51"/>
    </location>
    <ligand>
        <name>NADPH</name>
        <dbReference type="ChEBI" id="CHEBI:57783"/>
    </ligand>
</feature>
<evidence type="ECO:0000256" key="5">
    <source>
        <dbReference type="ARBA" id="ARBA00022857"/>
    </source>
</evidence>
<dbReference type="SUPFAM" id="SSF48179">
    <property type="entry name" value="6-phosphogluconate dehydrogenase C-terminal domain-like"/>
    <property type="match status" value="1"/>
</dbReference>
<evidence type="ECO:0000256" key="7">
    <source>
        <dbReference type="ARBA" id="ARBA00023027"/>
    </source>
</evidence>
<dbReference type="Pfam" id="PF07479">
    <property type="entry name" value="NAD_Gly3P_dh_C"/>
    <property type="match status" value="1"/>
</dbReference>
<dbReference type="EMBL" id="JWIY01000003">
    <property type="protein sequence ID" value="KIC77525.1"/>
    <property type="molecule type" value="Genomic_DNA"/>
</dbReference>
<dbReference type="NCBIfam" id="NF000942">
    <property type="entry name" value="PRK00094.1-4"/>
    <property type="match status" value="1"/>
</dbReference>
<keyword evidence="10 15" id="KW-1208">Phospholipid metabolism</keyword>
<keyword evidence="2 15" id="KW-0963">Cytoplasm</keyword>
<dbReference type="InterPro" id="IPR008927">
    <property type="entry name" value="6-PGluconate_DH-like_C_sf"/>
</dbReference>
<evidence type="ECO:0000256" key="6">
    <source>
        <dbReference type="ARBA" id="ARBA00023002"/>
    </source>
</evidence>
<dbReference type="UniPathway" id="UPA00940"/>
<dbReference type="GO" id="GO:0005975">
    <property type="term" value="P:carbohydrate metabolic process"/>
    <property type="evidence" value="ECO:0007669"/>
    <property type="project" value="InterPro"/>
</dbReference>
<feature type="binding site" evidence="15">
    <location>
        <position position="139"/>
    </location>
    <ligand>
        <name>sn-glycerol 3-phosphate</name>
        <dbReference type="ChEBI" id="CHEBI:57597"/>
    </ligand>
</feature>
<feature type="active site" description="Proton acceptor" evidence="15">
    <location>
        <position position="194"/>
    </location>
</feature>
<dbReference type="EC" id="1.1.1.94" evidence="12 15"/>
<keyword evidence="6 15" id="KW-0560">Oxidoreductase</keyword>
<dbReference type="Gene3D" id="3.40.50.720">
    <property type="entry name" value="NAD(P)-binding Rossmann-like Domain"/>
    <property type="match status" value="1"/>
</dbReference>
<feature type="binding site" evidence="15">
    <location>
        <position position="143"/>
    </location>
    <ligand>
        <name>NADPH</name>
        <dbReference type="ChEBI" id="CHEBI:57783"/>
    </ligand>
</feature>
<protein>
    <recommendedName>
        <fullName evidence="13 15">Glycerol-3-phosphate dehydrogenase [NAD(P)+]</fullName>
        <ecNumber evidence="12 15">1.1.1.94</ecNumber>
    </recommendedName>
    <alternativeName>
        <fullName evidence="15">NAD(P)(+)-dependent glycerol-3-phosphate dehydrogenase</fullName>
    </alternativeName>
    <alternativeName>
        <fullName evidence="14 15">NAD(P)H-dependent dihydroxyacetone-phosphate reductase</fullName>
    </alternativeName>
</protein>
<comment type="pathway">
    <text evidence="15">Membrane lipid metabolism; glycerophospholipid metabolism.</text>
</comment>
<feature type="binding site" evidence="15">
    <location>
        <position position="14"/>
    </location>
    <ligand>
        <name>NADPH</name>
        <dbReference type="ChEBI" id="CHEBI:57783"/>
    </ligand>
</feature>
<comment type="similarity">
    <text evidence="1 15 16">Belongs to the NAD-dependent glycerol-3-phosphate dehydrogenase family.</text>
</comment>
<keyword evidence="7 15" id="KW-0520">NAD</keyword>
<evidence type="ECO:0000256" key="3">
    <source>
        <dbReference type="ARBA" id="ARBA00022516"/>
    </source>
</evidence>
<feature type="binding site" evidence="15">
    <location>
        <position position="258"/>
    </location>
    <ligand>
        <name>sn-glycerol 3-phosphate</name>
        <dbReference type="ChEBI" id="CHEBI:57597"/>
    </ligand>
</feature>
<dbReference type="InterPro" id="IPR006168">
    <property type="entry name" value="G3P_DH_NAD-dep"/>
</dbReference>
<evidence type="ECO:0000313" key="18">
    <source>
        <dbReference type="Proteomes" id="UP000031339"/>
    </source>
</evidence>
<feature type="binding site" evidence="15">
    <location>
        <position position="284"/>
    </location>
    <ligand>
        <name>NADPH</name>
        <dbReference type="ChEBI" id="CHEBI:57783"/>
    </ligand>
</feature>
<evidence type="ECO:0000256" key="15">
    <source>
        <dbReference type="HAMAP-Rule" id="MF_00394"/>
    </source>
</evidence>
<reference evidence="17 18" key="1">
    <citation type="submission" date="2014-12" db="EMBL/GenBank/DDBJ databases">
        <title>Partial genome sequence of Streptococcus constellatus KCOM 1650 (= ChDC B144).</title>
        <authorList>
            <person name="Kook J.-K."/>
            <person name="Park S.-N."/>
            <person name="Lim Y.K."/>
            <person name="Jo E."/>
        </authorList>
    </citation>
    <scope>NUCLEOTIDE SEQUENCE [LARGE SCALE GENOMIC DNA]</scope>
    <source>
        <strain evidence="17 18">KCOM 1650</strain>
    </source>
</reference>
<feature type="binding site" evidence="15">
    <location>
        <position position="108"/>
    </location>
    <ligand>
        <name>sn-glycerol 3-phosphate</name>
        <dbReference type="ChEBI" id="CHEBI:57597"/>
    </ligand>
</feature>
<feature type="binding site" evidence="15">
    <location>
        <position position="282"/>
    </location>
    <ligand>
        <name>NADPH</name>
        <dbReference type="ChEBI" id="CHEBI:57783"/>
    </ligand>
</feature>
<comment type="subcellular location">
    <subcellularLocation>
        <location evidence="15">Cytoplasm</location>
    </subcellularLocation>
</comment>
<dbReference type="STRING" id="862969.SCI_1750"/>
<proteinExistence type="inferred from homology"/>
<evidence type="ECO:0000256" key="16">
    <source>
        <dbReference type="RuleBase" id="RU000437"/>
    </source>
</evidence>
<feature type="binding site" evidence="15">
    <location>
        <position position="194"/>
    </location>
    <ligand>
        <name>sn-glycerol 3-phosphate</name>
        <dbReference type="ChEBI" id="CHEBI:57597"/>
    </ligand>
</feature>
<evidence type="ECO:0000313" key="17">
    <source>
        <dbReference type="EMBL" id="KIC77525.1"/>
    </source>
</evidence>
<gene>
    <name evidence="15" type="primary">gpsA</name>
    <name evidence="17" type="ORF">RN79_07425</name>
</gene>
<dbReference type="PANTHER" id="PTHR11728:SF1">
    <property type="entry name" value="GLYCEROL-3-PHOSPHATE DEHYDROGENASE [NAD(+)] 2, CHLOROPLASTIC"/>
    <property type="match status" value="1"/>
</dbReference>
<dbReference type="OrthoDB" id="9812273at2"/>
<feature type="binding site" evidence="15">
    <location>
        <position position="108"/>
    </location>
    <ligand>
        <name>NADPH</name>
        <dbReference type="ChEBI" id="CHEBI:57783"/>
    </ligand>
</feature>
<dbReference type="eggNOG" id="COG0240">
    <property type="taxonomic scope" value="Bacteria"/>
</dbReference>
<dbReference type="PANTHER" id="PTHR11728">
    <property type="entry name" value="GLYCEROL-3-PHOSPHATE DEHYDROGENASE"/>
    <property type="match status" value="1"/>
</dbReference>
<dbReference type="GO" id="GO:0005829">
    <property type="term" value="C:cytosol"/>
    <property type="evidence" value="ECO:0007669"/>
    <property type="project" value="TreeGrafter"/>
</dbReference>
<evidence type="ECO:0000256" key="13">
    <source>
        <dbReference type="ARBA" id="ARBA00069372"/>
    </source>
</evidence>
<feature type="binding site" evidence="15">
    <location>
        <position position="141"/>
    </location>
    <ligand>
        <name>sn-glycerol 3-phosphate</name>
        <dbReference type="ChEBI" id="CHEBI:57597"/>
    </ligand>
</feature>
<organism evidence="17 18">
    <name type="scientific">Streptococcus constellatus</name>
    <dbReference type="NCBI Taxonomy" id="76860"/>
    <lineage>
        <taxon>Bacteria</taxon>
        <taxon>Bacillati</taxon>
        <taxon>Bacillota</taxon>
        <taxon>Bacilli</taxon>
        <taxon>Lactobacillales</taxon>
        <taxon>Streptococcaceae</taxon>
        <taxon>Streptococcus</taxon>
        <taxon>Streptococcus anginosus group</taxon>
    </lineage>
</organism>
<keyword evidence="8 15" id="KW-0443">Lipid metabolism</keyword>
<dbReference type="GO" id="GO:0047952">
    <property type="term" value="F:glycerol-3-phosphate dehydrogenase [NAD(P)+] activity"/>
    <property type="evidence" value="ECO:0007669"/>
    <property type="project" value="UniProtKB-UniRule"/>
</dbReference>
<dbReference type="AlphaFoldDB" id="A0A0C1K3I3"/>
<evidence type="ECO:0000256" key="4">
    <source>
        <dbReference type="ARBA" id="ARBA00022741"/>
    </source>
</evidence>
<keyword evidence="3 15" id="KW-0444">Lipid biosynthesis</keyword>
<comment type="function">
    <text evidence="15">Catalyzes the reduction of the glycolytic intermediate dihydroxyacetone phosphate (DHAP) to sn-glycerol 3-phosphate (G3P), the key precursor for phospholipid synthesis.</text>
</comment>
<feature type="binding site" evidence="15">
    <location>
        <position position="258"/>
    </location>
    <ligand>
        <name>NADPH</name>
        <dbReference type="ChEBI" id="CHEBI:57783"/>
    </ligand>
</feature>
<keyword evidence="4 15" id="KW-0547">Nucleotide-binding</keyword>
<feature type="binding site" evidence="15">
    <location>
        <position position="247"/>
    </location>
    <ligand>
        <name>sn-glycerol 3-phosphate</name>
        <dbReference type="ChEBI" id="CHEBI:57597"/>
    </ligand>
</feature>
<dbReference type="PIRSF" id="PIRSF000114">
    <property type="entry name" value="Glycerol-3-P_dh"/>
    <property type="match status" value="1"/>
</dbReference>
<dbReference type="PROSITE" id="PS00957">
    <property type="entry name" value="NAD_G3PDH"/>
    <property type="match status" value="1"/>
</dbReference>
<dbReference type="GO" id="GO:0006650">
    <property type="term" value="P:glycerophospholipid metabolic process"/>
    <property type="evidence" value="ECO:0007669"/>
    <property type="project" value="UniProtKB-UniRule"/>
</dbReference>
<feature type="binding site" evidence="15">
    <location>
        <position position="13"/>
    </location>
    <ligand>
        <name>NADPH</name>
        <dbReference type="ChEBI" id="CHEBI:57783"/>
    </ligand>
</feature>
<comment type="catalytic activity">
    <reaction evidence="15">
        <text>sn-glycerol 3-phosphate + NAD(+) = dihydroxyacetone phosphate + NADH + H(+)</text>
        <dbReference type="Rhea" id="RHEA:11092"/>
        <dbReference type="ChEBI" id="CHEBI:15378"/>
        <dbReference type="ChEBI" id="CHEBI:57540"/>
        <dbReference type="ChEBI" id="CHEBI:57597"/>
        <dbReference type="ChEBI" id="CHEBI:57642"/>
        <dbReference type="ChEBI" id="CHEBI:57945"/>
        <dbReference type="EC" id="1.1.1.94"/>
    </reaction>
</comment>
<dbReference type="HAMAP" id="MF_00394">
    <property type="entry name" value="NAD_Glyc3P_dehydrog"/>
    <property type="match status" value="1"/>
</dbReference>
<dbReference type="Pfam" id="PF01210">
    <property type="entry name" value="NAD_Gly3P_dh_N"/>
    <property type="match status" value="1"/>
</dbReference>
<dbReference type="NCBIfam" id="NF000941">
    <property type="entry name" value="PRK00094.1-3"/>
    <property type="match status" value="1"/>
</dbReference>
<comment type="caution">
    <text evidence="17">The sequence shown here is derived from an EMBL/GenBank/DDBJ whole genome shotgun (WGS) entry which is preliminary data.</text>
</comment>
<dbReference type="FunFam" id="1.10.1040.10:FF:000001">
    <property type="entry name" value="Glycerol-3-phosphate dehydrogenase [NAD(P)+]"/>
    <property type="match status" value="1"/>
</dbReference>
<dbReference type="Gene3D" id="1.10.1040.10">
    <property type="entry name" value="N-(1-d-carboxylethyl)-l-norvaline Dehydrogenase, domain 2"/>
    <property type="match status" value="1"/>
</dbReference>
<evidence type="ECO:0000256" key="14">
    <source>
        <dbReference type="ARBA" id="ARBA00080511"/>
    </source>
</evidence>
<evidence type="ECO:0000256" key="1">
    <source>
        <dbReference type="ARBA" id="ARBA00011009"/>
    </source>
</evidence>
<dbReference type="FunFam" id="3.40.50.720:FF:000019">
    <property type="entry name" value="Glycerol-3-phosphate dehydrogenase [NAD(P)+]"/>
    <property type="match status" value="1"/>
</dbReference>
<dbReference type="PRINTS" id="PR00077">
    <property type="entry name" value="GPDHDRGNASE"/>
</dbReference>
<keyword evidence="9 15" id="KW-0594">Phospholipid biosynthesis</keyword>
<dbReference type="Proteomes" id="UP000031339">
    <property type="component" value="Unassembled WGS sequence"/>
</dbReference>
<dbReference type="InterPro" id="IPR036291">
    <property type="entry name" value="NAD(P)-bd_dom_sf"/>
</dbReference>
<comment type="catalytic activity">
    <reaction evidence="11">
        <text>sn-glycerol 3-phosphate + NADP(+) = dihydroxyacetone phosphate + NADPH + H(+)</text>
        <dbReference type="Rhea" id="RHEA:11096"/>
        <dbReference type="ChEBI" id="CHEBI:15378"/>
        <dbReference type="ChEBI" id="CHEBI:57597"/>
        <dbReference type="ChEBI" id="CHEBI:57642"/>
        <dbReference type="ChEBI" id="CHEBI:57783"/>
        <dbReference type="ChEBI" id="CHEBI:58349"/>
        <dbReference type="EC" id="1.1.1.94"/>
    </reaction>
    <physiologicalReaction direction="right-to-left" evidence="11">
        <dbReference type="Rhea" id="RHEA:11098"/>
    </physiologicalReaction>
</comment>
<evidence type="ECO:0000256" key="12">
    <source>
        <dbReference type="ARBA" id="ARBA00066687"/>
    </source>
</evidence>
<sequence length="338" mass="36952">MEKQTVAVLGPGSWGTALAQVLNDNGHEVRIWGNLAEQITEINEHHTNKRYFKDIVLDEKITAYYDLKETLDGVDAILFVVPTKVTRLVAKQVAEVLDHPVKIMHASKGLEPDTHKRLSIILEEELSPNLRSEVVVVSGPSHAEETIVRDITLITAASKDLEAAKYVQELFSNHYFRLYTNTDVIGVETAGALKNIIAVGAGALHGLGYGDNAKAAIITRGLAEITRLGVKLGASPLTYSGLSGVGDLIVTGTSVHSRNWRAGDALGRGEKLEDIEANMGMVIEGISTTKAAYELAQELGVYMPITQAIYHVIYESLNIKDAIYDIMNNEFKAENEWS</sequence>
<dbReference type="InterPro" id="IPR011128">
    <property type="entry name" value="G3P_DH_NAD-dep_N"/>
</dbReference>
<dbReference type="GO" id="GO:0008654">
    <property type="term" value="P:phospholipid biosynthetic process"/>
    <property type="evidence" value="ECO:0007669"/>
    <property type="project" value="UniProtKB-KW"/>
</dbReference>
<keyword evidence="5 15" id="KW-0521">NADP</keyword>
<evidence type="ECO:0000256" key="10">
    <source>
        <dbReference type="ARBA" id="ARBA00023264"/>
    </source>
</evidence>
<dbReference type="RefSeq" id="WP_003036582.1">
    <property type="nucleotide sequence ID" value="NZ_CAUTAL010000035.1"/>
</dbReference>
<evidence type="ECO:0000256" key="8">
    <source>
        <dbReference type="ARBA" id="ARBA00023098"/>
    </source>
</evidence>
<dbReference type="NCBIfam" id="NF000940">
    <property type="entry name" value="PRK00094.1-2"/>
    <property type="match status" value="1"/>
</dbReference>
<evidence type="ECO:0000256" key="11">
    <source>
        <dbReference type="ARBA" id="ARBA00052716"/>
    </source>
</evidence>
<dbReference type="GO" id="GO:0051287">
    <property type="term" value="F:NAD binding"/>
    <property type="evidence" value="ECO:0007669"/>
    <property type="project" value="InterPro"/>
</dbReference>
<feature type="binding site" evidence="15">
    <location>
        <position position="257"/>
    </location>
    <ligand>
        <name>sn-glycerol 3-phosphate</name>
        <dbReference type="ChEBI" id="CHEBI:57597"/>
    </ligand>
</feature>
<evidence type="ECO:0000256" key="2">
    <source>
        <dbReference type="ARBA" id="ARBA00022490"/>
    </source>
</evidence>
<feature type="binding site" evidence="15">
    <location>
        <position position="259"/>
    </location>
    <ligand>
        <name>sn-glycerol 3-phosphate</name>
        <dbReference type="ChEBI" id="CHEBI:57597"/>
    </ligand>
</feature>
<dbReference type="GO" id="GO:0046168">
    <property type="term" value="P:glycerol-3-phosphate catabolic process"/>
    <property type="evidence" value="ECO:0007669"/>
    <property type="project" value="InterPro"/>
</dbReference>
<dbReference type="GO" id="GO:0046167">
    <property type="term" value="P:glycerol-3-phosphate biosynthetic process"/>
    <property type="evidence" value="ECO:0007669"/>
    <property type="project" value="UniProtKB-UniRule"/>
</dbReference>
<dbReference type="SUPFAM" id="SSF51735">
    <property type="entry name" value="NAD(P)-binding Rossmann-fold domains"/>
    <property type="match status" value="1"/>
</dbReference>